<gene>
    <name evidence="1" type="ORF">M9458_044872</name>
</gene>
<feature type="non-terminal residue" evidence="1">
    <location>
        <position position="1"/>
    </location>
</feature>
<dbReference type="Proteomes" id="UP001529510">
    <property type="component" value="Unassembled WGS sequence"/>
</dbReference>
<name>A0ABD0NGN8_CIRMR</name>
<feature type="non-terminal residue" evidence="1">
    <location>
        <position position="69"/>
    </location>
</feature>
<evidence type="ECO:0000313" key="2">
    <source>
        <dbReference type="Proteomes" id="UP001529510"/>
    </source>
</evidence>
<sequence length="69" mass="7804">INGNLTVEHIEYFWDGYNCTDVQCTDRENGLRDRLQVNLDGSLTITNITGYWSAAEMAAVQGYTLLLFV</sequence>
<reference evidence="1 2" key="1">
    <citation type="submission" date="2024-05" db="EMBL/GenBank/DDBJ databases">
        <title>Genome sequencing and assembly of Indian major carp, Cirrhinus mrigala (Hamilton, 1822).</title>
        <authorList>
            <person name="Mohindra V."/>
            <person name="Chowdhury L.M."/>
            <person name="Lal K."/>
            <person name="Jena J.K."/>
        </authorList>
    </citation>
    <scope>NUCLEOTIDE SEQUENCE [LARGE SCALE GENOMIC DNA]</scope>
    <source>
        <strain evidence="1">CM1030</strain>
        <tissue evidence="1">Blood</tissue>
    </source>
</reference>
<protein>
    <submittedName>
        <fullName evidence="1">Uncharacterized protein</fullName>
    </submittedName>
</protein>
<dbReference type="EMBL" id="JAMKFB020000022">
    <property type="protein sequence ID" value="KAL0161147.1"/>
    <property type="molecule type" value="Genomic_DNA"/>
</dbReference>
<organism evidence="1 2">
    <name type="scientific">Cirrhinus mrigala</name>
    <name type="common">Mrigala</name>
    <dbReference type="NCBI Taxonomy" id="683832"/>
    <lineage>
        <taxon>Eukaryota</taxon>
        <taxon>Metazoa</taxon>
        <taxon>Chordata</taxon>
        <taxon>Craniata</taxon>
        <taxon>Vertebrata</taxon>
        <taxon>Euteleostomi</taxon>
        <taxon>Actinopterygii</taxon>
        <taxon>Neopterygii</taxon>
        <taxon>Teleostei</taxon>
        <taxon>Ostariophysi</taxon>
        <taxon>Cypriniformes</taxon>
        <taxon>Cyprinidae</taxon>
        <taxon>Labeoninae</taxon>
        <taxon>Labeonini</taxon>
        <taxon>Cirrhinus</taxon>
    </lineage>
</organism>
<accession>A0ABD0NGN8</accession>
<evidence type="ECO:0000313" key="1">
    <source>
        <dbReference type="EMBL" id="KAL0161147.1"/>
    </source>
</evidence>
<comment type="caution">
    <text evidence="1">The sequence shown here is derived from an EMBL/GenBank/DDBJ whole genome shotgun (WGS) entry which is preliminary data.</text>
</comment>
<dbReference type="AlphaFoldDB" id="A0ABD0NGN8"/>
<proteinExistence type="predicted"/>
<keyword evidence="2" id="KW-1185">Reference proteome</keyword>